<dbReference type="HAMAP" id="MF_00170">
    <property type="entry name" value="Rib_5P_isom_A"/>
    <property type="match status" value="1"/>
</dbReference>
<dbReference type="EC" id="5.3.1.6" evidence="2"/>
<dbReference type="SUPFAM" id="SSF75445">
    <property type="entry name" value="D-ribose-5-phosphate isomerase (RpiA), lid domain"/>
    <property type="match status" value="1"/>
</dbReference>
<dbReference type="Gene3D" id="3.30.70.260">
    <property type="match status" value="1"/>
</dbReference>
<comment type="catalytic activity">
    <reaction evidence="2">
        <text>aldehydo-D-ribose 5-phosphate = D-ribulose 5-phosphate</text>
        <dbReference type="Rhea" id="RHEA:14657"/>
        <dbReference type="ChEBI" id="CHEBI:58121"/>
        <dbReference type="ChEBI" id="CHEBI:58273"/>
        <dbReference type="EC" id="5.3.1.6"/>
    </reaction>
</comment>
<dbReference type="PANTHER" id="PTHR11934:SF0">
    <property type="entry name" value="RIBOSE-5-PHOSPHATE ISOMERASE"/>
    <property type="match status" value="1"/>
</dbReference>
<dbReference type="GO" id="GO:0004751">
    <property type="term" value="F:ribose-5-phosphate isomerase activity"/>
    <property type="evidence" value="ECO:0007669"/>
    <property type="project" value="UniProtKB-EC"/>
</dbReference>
<sequence length="249" mass="26445">MTPIQDKSHLDQEKQDAARAALRWVQDGMLVGLGTGSTAAHFIRQLGAKVQAGELRVQATATSLASENLARQLGIPLIEPRRGLRFNLTVDGADEVDPHLHLIKGGGGALLREKIIATASDYLLVIADSSKAVAQLGKFPLPLEVVSFALPWVLDAVAALGGNPVVRMSQQDPDKHAQSDQGNLLVDCHFGALNEVEQLARQLKTIPGIVEHGLFLGLARAALVVQHGQVQVLRPDAAPQAADSFAALP</sequence>
<comment type="subunit">
    <text evidence="2">Homodimer.</text>
</comment>
<protein>
    <recommendedName>
        <fullName evidence="2">Ribose-5-phosphate isomerase A</fullName>
        <ecNumber evidence="2">5.3.1.6</ecNumber>
    </recommendedName>
    <alternativeName>
        <fullName evidence="2">Phosphoriboisomerase A</fullName>
        <shortName evidence="2">PRI</shortName>
    </alternativeName>
</protein>
<dbReference type="NCBIfam" id="TIGR00021">
    <property type="entry name" value="rpiA"/>
    <property type="match status" value="1"/>
</dbReference>
<dbReference type="Pfam" id="PF06026">
    <property type="entry name" value="Rib_5-P_isom_A"/>
    <property type="match status" value="1"/>
</dbReference>
<accession>A0ABY4CV23</accession>
<feature type="active site" description="Proton acceptor" evidence="2">
    <location>
        <position position="113"/>
    </location>
</feature>
<feature type="binding site" evidence="2">
    <location>
        <begin position="35"/>
        <end position="38"/>
    </location>
    <ligand>
        <name>substrate</name>
    </ligand>
</feature>
<feature type="binding site" evidence="2">
    <location>
        <begin position="91"/>
        <end position="94"/>
    </location>
    <ligand>
        <name>substrate</name>
    </ligand>
</feature>
<dbReference type="EMBL" id="CP094669">
    <property type="protein sequence ID" value="UOG73299.1"/>
    <property type="molecule type" value="Genomic_DNA"/>
</dbReference>
<evidence type="ECO:0000256" key="2">
    <source>
        <dbReference type="HAMAP-Rule" id="MF_00170"/>
    </source>
</evidence>
<dbReference type="InterPro" id="IPR004788">
    <property type="entry name" value="Ribose5P_isomerase_type_A"/>
</dbReference>
<evidence type="ECO:0000313" key="4">
    <source>
        <dbReference type="Proteomes" id="UP000831113"/>
    </source>
</evidence>
<dbReference type="CDD" id="cd01398">
    <property type="entry name" value="RPI_A"/>
    <property type="match status" value="1"/>
</dbReference>
<proteinExistence type="inferred from homology"/>
<dbReference type="PANTHER" id="PTHR11934">
    <property type="entry name" value="RIBOSE-5-PHOSPHATE ISOMERASE"/>
    <property type="match status" value="1"/>
</dbReference>
<dbReference type="RefSeq" id="WP_243795489.1">
    <property type="nucleotide sequence ID" value="NZ_CP094669.1"/>
</dbReference>
<evidence type="ECO:0000256" key="1">
    <source>
        <dbReference type="ARBA" id="ARBA00023235"/>
    </source>
</evidence>
<feature type="binding site" evidence="2">
    <location>
        <begin position="104"/>
        <end position="107"/>
    </location>
    <ligand>
        <name>substrate</name>
    </ligand>
</feature>
<feature type="binding site" evidence="2">
    <location>
        <position position="131"/>
    </location>
    <ligand>
        <name>substrate</name>
    </ligand>
</feature>
<evidence type="ECO:0000313" key="3">
    <source>
        <dbReference type="EMBL" id="UOG73299.1"/>
    </source>
</evidence>
<dbReference type="NCBIfam" id="NF001924">
    <property type="entry name" value="PRK00702.1"/>
    <property type="match status" value="1"/>
</dbReference>
<keyword evidence="4" id="KW-1185">Reference proteome</keyword>
<comment type="similarity">
    <text evidence="2">Belongs to the ribose 5-phosphate isomerase family.</text>
</comment>
<organism evidence="3 4">
    <name type="scientific">Hymenobacter tibetensis</name>
    <dbReference type="NCBI Taxonomy" id="497967"/>
    <lineage>
        <taxon>Bacteria</taxon>
        <taxon>Pseudomonadati</taxon>
        <taxon>Bacteroidota</taxon>
        <taxon>Cytophagia</taxon>
        <taxon>Cytophagales</taxon>
        <taxon>Hymenobacteraceae</taxon>
        <taxon>Hymenobacter</taxon>
    </lineage>
</organism>
<comment type="function">
    <text evidence="2">Catalyzes the reversible conversion of ribose-5-phosphate to ribulose 5-phosphate.</text>
</comment>
<dbReference type="SUPFAM" id="SSF100950">
    <property type="entry name" value="NagB/RpiA/CoA transferase-like"/>
    <property type="match status" value="1"/>
</dbReference>
<dbReference type="Proteomes" id="UP000831113">
    <property type="component" value="Chromosome"/>
</dbReference>
<dbReference type="Gene3D" id="3.40.50.1360">
    <property type="match status" value="1"/>
</dbReference>
<gene>
    <name evidence="2 3" type="primary">rpiA</name>
    <name evidence="3" type="ORF">MTX78_14325</name>
</gene>
<keyword evidence="1 2" id="KW-0413">Isomerase</keyword>
<dbReference type="InterPro" id="IPR020672">
    <property type="entry name" value="Ribose5P_isomerase_typA_subgr"/>
</dbReference>
<comment type="pathway">
    <text evidence="2">Carbohydrate degradation; pentose phosphate pathway; D-ribose 5-phosphate from D-ribulose 5-phosphate (non-oxidative stage): step 1/1.</text>
</comment>
<dbReference type="InterPro" id="IPR037171">
    <property type="entry name" value="NagB/RpiA_transferase-like"/>
</dbReference>
<reference evidence="3 4" key="1">
    <citation type="submission" date="2022-03" db="EMBL/GenBank/DDBJ databases">
        <title>Hymenobactersp. isolated from the air.</title>
        <authorList>
            <person name="Won M."/>
            <person name="Kwon S.-W."/>
        </authorList>
    </citation>
    <scope>NUCLEOTIDE SEQUENCE [LARGE SCALE GENOMIC DNA]</scope>
    <source>
        <strain evidence="3 4">KACC 21982</strain>
    </source>
</reference>
<name>A0ABY4CV23_9BACT</name>